<dbReference type="InterPro" id="IPR018357">
    <property type="entry name" value="Hexapep_transf_CS"/>
</dbReference>
<dbReference type="PROSITE" id="PS00101">
    <property type="entry name" value="HEXAPEP_TRANSFERASES"/>
    <property type="match status" value="1"/>
</dbReference>
<gene>
    <name evidence="5" type="ordered locus">Sph21_1803</name>
</gene>
<dbReference type="STRING" id="743722.Sph21_1803"/>
<dbReference type="PANTHER" id="PTHR43300">
    <property type="entry name" value="ACETYLTRANSFERASE"/>
    <property type="match status" value="1"/>
</dbReference>
<dbReference type="HOGENOM" id="CLU_051638_12_2_10"/>
<dbReference type="PATRIC" id="fig|743722.3.peg.1928"/>
<keyword evidence="4" id="KW-0012">Acyltransferase</keyword>
<evidence type="ECO:0000256" key="2">
    <source>
        <dbReference type="ARBA" id="ARBA00022679"/>
    </source>
</evidence>
<proteinExistence type="inferred from homology"/>
<keyword evidence="3" id="KW-0677">Repeat</keyword>
<dbReference type="EMBL" id="CP002584">
    <property type="protein sequence ID" value="ADZ78365.1"/>
    <property type="molecule type" value="Genomic_DNA"/>
</dbReference>
<evidence type="ECO:0000256" key="3">
    <source>
        <dbReference type="ARBA" id="ARBA00022737"/>
    </source>
</evidence>
<dbReference type="eggNOG" id="COG0110">
    <property type="taxonomic scope" value="Bacteria"/>
</dbReference>
<dbReference type="Gene3D" id="2.160.10.10">
    <property type="entry name" value="Hexapeptide repeat proteins"/>
    <property type="match status" value="1"/>
</dbReference>
<accession>F4C893</accession>
<dbReference type="AlphaFoldDB" id="F4C893"/>
<comment type="similarity">
    <text evidence="1">Belongs to the transferase hexapeptide repeat family.</text>
</comment>
<dbReference type="PANTHER" id="PTHR43300:SF11">
    <property type="entry name" value="ACETYLTRANSFERASE RV3034C-RELATED"/>
    <property type="match status" value="1"/>
</dbReference>
<dbReference type="InterPro" id="IPR011004">
    <property type="entry name" value="Trimer_LpxA-like_sf"/>
</dbReference>
<evidence type="ECO:0000256" key="1">
    <source>
        <dbReference type="ARBA" id="ARBA00007274"/>
    </source>
</evidence>
<reference evidence="5" key="1">
    <citation type="submission" date="2011-03" db="EMBL/GenBank/DDBJ databases">
        <title>Complete sequence of Sphingobacterium sp. 21.</title>
        <authorList>
            <consortium name="US DOE Joint Genome Institute"/>
            <person name="Lucas S."/>
            <person name="Copeland A."/>
            <person name="Lapidus A."/>
            <person name="Cheng J.-F."/>
            <person name="Goodwin L."/>
            <person name="Pitluck S."/>
            <person name="Davenport K."/>
            <person name="Detter J.C."/>
            <person name="Han C."/>
            <person name="Tapia R."/>
            <person name="Land M."/>
            <person name="Hauser L."/>
            <person name="Kyrpides N."/>
            <person name="Ivanova N."/>
            <person name="Ovchinnikova G."/>
            <person name="Pagani I."/>
            <person name="Siebers A.K."/>
            <person name="Allgaier M."/>
            <person name="Thelen M.P."/>
            <person name="Hugenholtz P."/>
            <person name="Woyke T."/>
        </authorList>
    </citation>
    <scope>NUCLEOTIDE SEQUENCE</scope>
    <source>
        <strain evidence="5">21</strain>
    </source>
</reference>
<protein>
    <submittedName>
        <fullName evidence="5">Acetyltransferase</fullName>
    </submittedName>
</protein>
<name>F4C893_SPHS2</name>
<evidence type="ECO:0000256" key="4">
    <source>
        <dbReference type="ARBA" id="ARBA00023315"/>
    </source>
</evidence>
<organism evidence="5">
    <name type="scientific">Sphingobacterium sp. (strain 21)</name>
    <dbReference type="NCBI Taxonomy" id="743722"/>
    <lineage>
        <taxon>Bacteria</taxon>
        <taxon>Pseudomonadati</taxon>
        <taxon>Bacteroidota</taxon>
        <taxon>Sphingobacteriia</taxon>
        <taxon>Sphingobacteriales</taxon>
        <taxon>Sphingobacteriaceae</taxon>
        <taxon>Sphingobacterium</taxon>
    </lineage>
</organism>
<evidence type="ECO:0000313" key="5">
    <source>
        <dbReference type="EMBL" id="ADZ78365.1"/>
    </source>
</evidence>
<dbReference type="Pfam" id="PF14602">
    <property type="entry name" value="Hexapep_2"/>
    <property type="match status" value="1"/>
</dbReference>
<dbReference type="SUPFAM" id="SSF51161">
    <property type="entry name" value="Trimeric LpxA-like enzymes"/>
    <property type="match status" value="1"/>
</dbReference>
<keyword evidence="2 5" id="KW-0808">Transferase</keyword>
<dbReference type="InterPro" id="IPR050179">
    <property type="entry name" value="Trans_hexapeptide_repeat"/>
</dbReference>
<dbReference type="KEGG" id="shg:Sph21_1803"/>
<dbReference type="InterPro" id="IPR001451">
    <property type="entry name" value="Hexapep"/>
</dbReference>
<sequence>MITRLKNYIKRFYDPHEAFIKKLRKQGVKIGEYTQIVDKSRFLYEPWCANLIEIGNEVVIAAGVRLVSHDSSYTNIFGDVPTKYGHIIIEDNVYIGVNAIILPGVRIGESSLIGAGSIVNKNIPPRSIVVGNPCKIIGSIDDGLEKYKRSMSNNSNELVHYIDVGGSYSRILKKHGHQANARIIEKYTKYFNHLKT</sequence>
<dbReference type="OrthoDB" id="9812571at2"/>
<dbReference type="GO" id="GO:0016746">
    <property type="term" value="F:acyltransferase activity"/>
    <property type="evidence" value="ECO:0007669"/>
    <property type="project" value="UniProtKB-KW"/>
</dbReference>
<dbReference type="CDD" id="cd04647">
    <property type="entry name" value="LbH_MAT_like"/>
    <property type="match status" value="1"/>
</dbReference>